<evidence type="ECO:0000313" key="1">
    <source>
        <dbReference type="EMBL" id="MFC6080903.1"/>
    </source>
</evidence>
<evidence type="ECO:0008006" key="3">
    <source>
        <dbReference type="Google" id="ProtNLM"/>
    </source>
</evidence>
<proteinExistence type="predicted"/>
<evidence type="ECO:0000313" key="2">
    <source>
        <dbReference type="Proteomes" id="UP001596137"/>
    </source>
</evidence>
<comment type="caution">
    <text evidence="1">The sequence shown here is derived from an EMBL/GenBank/DDBJ whole genome shotgun (WGS) entry which is preliminary data.</text>
</comment>
<dbReference type="EMBL" id="JBHSRF010000007">
    <property type="protein sequence ID" value="MFC6080903.1"/>
    <property type="molecule type" value="Genomic_DNA"/>
</dbReference>
<protein>
    <recommendedName>
        <fullName evidence="3">PE-PGRS family protein</fullName>
    </recommendedName>
</protein>
<gene>
    <name evidence="1" type="ORF">ACFP1K_07005</name>
</gene>
<dbReference type="Proteomes" id="UP001596137">
    <property type="component" value="Unassembled WGS sequence"/>
</dbReference>
<organism evidence="1 2">
    <name type="scientific">Sphaerisporangium aureirubrum</name>
    <dbReference type="NCBI Taxonomy" id="1544736"/>
    <lineage>
        <taxon>Bacteria</taxon>
        <taxon>Bacillati</taxon>
        <taxon>Actinomycetota</taxon>
        <taxon>Actinomycetes</taxon>
        <taxon>Streptosporangiales</taxon>
        <taxon>Streptosporangiaceae</taxon>
        <taxon>Sphaerisporangium</taxon>
    </lineage>
</organism>
<keyword evidence="2" id="KW-1185">Reference proteome</keyword>
<reference evidence="2" key="1">
    <citation type="journal article" date="2019" name="Int. J. Syst. Evol. Microbiol.">
        <title>The Global Catalogue of Microorganisms (GCM) 10K type strain sequencing project: providing services to taxonomists for standard genome sequencing and annotation.</title>
        <authorList>
            <consortium name="The Broad Institute Genomics Platform"/>
            <consortium name="The Broad Institute Genome Sequencing Center for Infectious Disease"/>
            <person name="Wu L."/>
            <person name="Ma J."/>
        </authorList>
    </citation>
    <scope>NUCLEOTIDE SEQUENCE [LARGE SCALE GENOMIC DNA]</scope>
    <source>
        <strain evidence="2">JCM 30346</strain>
    </source>
</reference>
<accession>A0ABW1ND64</accession>
<sequence length="236" mass="26056">MPELVEIYDSEASYAYTQRAADMTSRAMAPDAAVEPRWGVHLWDSRRGRRMAIIPHARLESTVVAHGYDPDDLLGIMNAVLHLPFMPAPGDPLAWEDPVAAAVLTAAAEIPDPLTPGMPDQEKHAATEARIAVVREHRATIDPATREDRQGALDWRRAVILARGDVPEEYQQGFDDQAPEHALNAILNGARLDPARIAARRAQARWIQERREHAASRRAALMGPDMFGFARAMPGP</sequence>
<dbReference type="RefSeq" id="WP_380748175.1">
    <property type="nucleotide sequence ID" value="NZ_JBHSRF010000007.1"/>
</dbReference>
<name>A0ABW1ND64_9ACTN</name>